<reference evidence="1 2" key="1">
    <citation type="submission" date="2021-02" db="EMBL/GenBank/DDBJ databases">
        <title>Complete genome of Desulfoluna sp. strain ASN36.</title>
        <authorList>
            <person name="Takahashi A."/>
            <person name="Kojima H."/>
            <person name="Fukui M."/>
        </authorList>
    </citation>
    <scope>NUCLEOTIDE SEQUENCE [LARGE SCALE GENOMIC DNA]</scope>
    <source>
        <strain evidence="1 2">ASN36</strain>
    </source>
</reference>
<dbReference type="EMBL" id="AP024488">
    <property type="protein sequence ID" value="BCS96101.1"/>
    <property type="molecule type" value="Genomic_DNA"/>
</dbReference>
<evidence type="ECO:0000313" key="2">
    <source>
        <dbReference type="Proteomes" id="UP001320148"/>
    </source>
</evidence>
<gene>
    <name evidence="1" type="ORF">DSLASN_17330</name>
</gene>
<evidence type="ECO:0000313" key="1">
    <source>
        <dbReference type="EMBL" id="BCS96101.1"/>
    </source>
</evidence>
<protein>
    <submittedName>
        <fullName evidence="1">Uncharacterized protein</fullName>
    </submittedName>
</protein>
<organism evidence="1 2">
    <name type="scientific">Desulfoluna limicola</name>
    <dbReference type="NCBI Taxonomy" id="2810562"/>
    <lineage>
        <taxon>Bacteria</taxon>
        <taxon>Pseudomonadati</taxon>
        <taxon>Thermodesulfobacteriota</taxon>
        <taxon>Desulfobacteria</taxon>
        <taxon>Desulfobacterales</taxon>
        <taxon>Desulfolunaceae</taxon>
        <taxon>Desulfoluna</taxon>
    </lineage>
</organism>
<keyword evidence="2" id="KW-1185">Reference proteome</keyword>
<dbReference type="Pfam" id="PF25753">
    <property type="entry name" value="SF0329"/>
    <property type="match status" value="1"/>
</dbReference>
<name>A0ABN6F2G3_9BACT</name>
<dbReference type="RefSeq" id="WP_236892459.1">
    <property type="nucleotide sequence ID" value="NZ_AP024488.1"/>
</dbReference>
<dbReference type="Proteomes" id="UP001320148">
    <property type="component" value="Chromosome"/>
</dbReference>
<accession>A0ABN6F2G3</accession>
<proteinExistence type="predicted"/>
<dbReference type="InterPro" id="IPR057955">
    <property type="entry name" value="SF0329-like"/>
</dbReference>
<sequence length="138" mass="15450">MRWSALKKRLVLLFDPGLDVDIHLTGLEKAKSQGAFTHLGLLRIRVDGAVVWDFPHQFKASLADHPGVTLATLMGVLHAYLDLPKNELLTSTVPNDPFDLRLALACMDRRIGKKKLLALAGRPDTPEFVRRILTLRFS</sequence>